<keyword evidence="2" id="KW-1185">Reference proteome</keyword>
<sequence>MPYWLYDPAGLDLSRVCWRSPELVVTVVQDSAEVQMHDASNSQLINYDEVHCQESFHCHFRPFTQWTLFLKNISLNIRIVAHPSFAFNIFIMTRMRREDYEALAARDTYKWAGPEKAQYNRLPTVQQYAYIVFAHTYDNTREHRNLKGWDIIRFWRHDLTDQQRRFRINKVLKDLDDDANNVSDVAAENNDPVGVEIDDDYTVGFPDAAARKKDLSWRHKVRLDPTLRYKCVKALHYHDTIDNKKNSSGNDERVETSVLL</sequence>
<name>A0A9P4H683_9PLEO</name>
<reference evidence="1" key="1">
    <citation type="journal article" date="2020" name="Stud. Mycol.">
        <title>101 Dothideomycetes genomes: a test case for predicting lifestyles and emergence of pathogens.</title>
        <authorList>
            <person name="Haridas S."/>
            <person name="Albert R."/>
            <person name="Binder M."/>
            <person name="Bloem J."/>
            <person name="Labutti K."/>
            <person name="Salamov A."/>
            <person name="Andreopoulos B."/>
            <person name="Baker S."/>
            <person name="Barry K."/>
            <person name="Bills G."/>
            <person name="Bluhm B."/>
            <person name="Cannon C."/>
            <person name="Castanera R."/>
            <person name="Culley D."/>
            <person name="Daum C."/>
            <person name="Ezra D."/>
            <person name="Gonzalez J."/>
            <person name="Henrissat B."/>
            <person name="Kuo A."/>
            <person name="Liang C."/>
            <person name="Lipzen A."/>
            <person name="Lutzoni F."/>
            <person name="Magnuson J."/>
            <person name="Mondo S."/>
            <person name="Nolan M."/>
            <person name="Ohm R."/>
            <person name="Pangilinan J."/>
            <person name="Park H.-J."/>
            <person name="Ramirez L."/>
            <person name="Alfaro M."/>
            <person name="Sun H."/>
            <person name="Tritt A."/>
            <person name="Yoshinaga Y."/>
            <person name="Zwiers L.-H."/>
            <person name="Turgeon B."/>
            <person name="Goodwin S."/>
            <person name="Spatafora J."/>
            <person name="Crous P."/>
            <person name="Grigoriev I."/>
        </authorList>
    </citation>
    <scope>NUCLEOTIDE SEQUENCE</scope>
    <source>
        <strain evidence="1">CBS 110217</strain>
    </source>
</reference>
<gene>
    <name evidence="1" type="ORF">EK21DRAFT_91226</name>
</gene>
<proteinExistence type="predicted"/>
<dbReference type="Proteomes" id="UP000799777">
    <property type="component" value="Unassembled WGS sequence"/>
</dbReference>
<evidence type="ECO:0000313" key="2">
    <source>
        <dbReference type="Proteomes" id="UP000799777"/>
    </source>
</evidence>
<accession>A0A9P4H683</accession>
<dbReference type="AlphaFoldDB" id="A0A9P4H683"/>
<evidence type="ECO:0000313" key="1">
    <source>
        <dbReference type="EMBL" id="KAF2027712.1"/>
    </source>
</evidence>
<organism evidence="1 2">
    <name type="scientific">Setomelanomma holmii</name>
    <dbReference type="NCBI Taxonomy" id="210430"/>
    <lineage>
        <taxon>Eukaryota</taxon>
        <taxon>Fungi</taxon>
        <taxon>Dikarya</taxon>
        <taxon>Ascomycota</taxon>
        <taxon>Pezizomycotina</taxon>
        <taxon>Dothideomycetes</taxon>
        <taxon>Pleosporomycetidae</taxon>
        <taxon>Pleosporales</taxon>
        <taxon>Pleosporineae</taxon>
        <taxon>Phaeosphaeriaceae</taxon>
        <taxon>Setomelanomma</taxon>
    </lineage>
</organism>
<protein>
    <submittedName>
        <fullName evidence="1">Uncharacterized protein</fullName>
    </submittedName>
</protein>
<dbReference type="EMBL" id="ML978222">
    <property type="protein sequence ID" value="KAF2027712.1"/>
    <property type="molecule type" value="Genomic_DNA"/>
</dbReference>
<comment type="caution">
    <text evidence="1">The sequence shown here is derived from an EMBL/GenBank/DDBJ whole genome shotgun (WGS) entry which is preliminary data.</text>
</comment>